<reference evidence="2" key="1">
    <citation type="submission" date="2023-07" db="EMBL/GenBank/DDBJ databases">
        <authorList>
            <consortium name="AG Swart"/>
            <person name="Singh M."/>
            <person name="Singh A."/>
            <person name="Seah K."/>
            <person name="Emmerich C."/>
        </authorList>
    </citation>
    <scope>NUCLEOTIDE SEQUENCE</scope>
    <source>
        <strain evidence="2">DP1</strain>
    </source>
</reference>
<comment type="caution">
    <text evidence="2">The sequence shown here is derived from an EMBL/GenBank/DDBJ whole genome shotgun (WGS) entry which is preliminary data.</text>
</comment>
<evidence type="ECO:0000313" key="3">
    <source>
        <dbReference type="Proteomes" id="UP001295684"/>
    </source>
</evidence>
<evidence type="ECO:0000256" key="1">
    <source>
        <dbReference type="SAM" id="MobiDB-lite"/>
    </source>
</evidence>
<feature type="region of interest" description="Disordered" evidence="1">
    <location>
        <begin position="60"/>
        <end position="98"/>
    </location>
</feature>
<accession>A0AAD1URI1</accession>
<feature type="region of interest" description="Disordered" evidence="1">
    <location>
        <begin position="230"/>
        <end position="272"/>
    </location>
</feature>
<dbReference type="AlphaFoldDB" id="A0AAD1URI1"/>
<dbReference type="Proteomes" id="UP001295684">
    <property type="component" value="Unassembled WGS sequence"/>
</dbReference>
<feature type="compositionally biased region" description="Polar residues" evidence="1">
    <location>
        <begin position="230"/>
        <end position="246"/>
    </location>
</feature>
<keyword evidence="3" id="KW-1185">Reference proteome</keyword>
<organism evidence="2 3">
    <name type="scientific">Euplotes crassus</name>
    <dbReference type="NCBI Taxonomy" id="5936"/>
    <lineage>
        <taxon>Eukaryota</taxon>
        <taxon>Sar</taxon>
        <taxon>Alveolata</taxon>
        <taxon>Ciliophora</taxon>
        <taxon>Intramacronucleata</taxon>
        <taxon>Spirotrichea</taxon>
        <taxon>Hypotrichia</taxon>
        <taxon>Euplotida</taxon>
        <taxon>Euplotidae</taxon>
        <taxon>Moneuplotes</taxon>
    </lineage>
</organism>
<feature type="compositionally biased region" description="Polar residues" evidence="1">
    <location>
        <begin position="71"/>
        <end position="84"/>
    </location>
</feature>
<proteinExistence type="predicted"/>
<sequence>MQSLESQKDPKFYSTITLQKSLLKDKKYEDLKESKKISDSLQKRGIKNYSQTYWASNRSNSSAIPSERLPSFNQFKRNKNSFNGSRDGKGLQSDNNNSGSLSGLNGWFTSTLPEPMNLDMSRFKKIQTLKYIKPHSHNKPITGFKLGVNRLKKRLEINRNKLPHYIDGNNLDIENFNHRVPYTTRNAQEDVNTFKFAYKKYGKQIRLKQLAKINSRKKPQQCQRLHKALSQNALPQTQAQNQSKSLKFQKKIPKKCPSQKNIVGPDSRHKDAPSVNQIKEIVGSLKLPNRKHELKQSFKEIPRDSAHLTEMTKCLVQPNLMINLKTIDIKKSHKEDYKNFRKKITMLKKLCSV</sequence>
<evidence type="ECO:0000313" key="2">
    <source>
        <dbReference type="EMBL" id="CAI2369919.1"/>
    </source>
</evidence>
<dbReference type="EMBL" id="CAMPGE010011077">
    <property type="protein sequence ID" value="CAI2369919.1"/>
    <property type="molecule type" value="Genomic_DNA"/>
</dbReference>
<gene>
    <name evidence="2" type="ORF">ECRASSUSDP1_LOCUS11224</name>
</gene>
<name>A0AAD1URI1_EUPCR</name>
<protein>
    <submittedName>
        <fullName evidence="2">Uncharacterized protein</fullName>
    </submittedName>
</protein>